<evidence type="ECO:0000313" key="2">
    <source>
        <dbReference type="Proteomes" id="UP000268973"/>
    </source>
</evidence>
<dbReference type="Proteomes" id="UP000268973">
    <property type="component" value="Unassembled WGS sequence"/>
</dbReference>
<proteinExistence type="predicted"/>
<dbReference type="EMBL" id="RXZH01000019">
    <property type="protein sequence ID" value="RTZ13569.1"/>
    <property type="molecule type" value="Genomic_DNA"/>
</dbReference>
<name>A0A3S0PKY1_9VIBR</name>
<keyword evidence="2" id="KW-1185">Reference proteome</keyword>
<sequence>MKFIFSGILASLAFGSVGAEQVTTKDLYEKFNMRTIYSSYGQRLKYYCESYPNEFFSIEGASFVSDSRLELVSGEDVWVFTISEPNIISVGNQITSGTYNSVSTYELYFDYKAQDWKAKETYIDIPKDCEHYKSNS</sequence>
<dbReference type="OrthoDB" id="7340239at2"/>
<evidence type="ECO:0000313" key="1">
    <source>
        <dbReference type="EMBL" id="RTZ13569.1"/>
    </source>
</evidence>
<gene>
    <name evidence="1" type="ORF">EJ063_19685</name>
</gene>
<protein>
    <submittedName>
        <fullName evidence="1">Uncharacterized protein</fullName>
    </submittedName>
</protein>
<comment type="caution">
    <text evidence="1">The sequence shown here is derived from an EMBL/GenBank/DDBJ whole genome shotgun (WGS) entry which is preliminary data.</text>
</comment>
<reference evidence="1 2" key="1">
    <citation type="submission" date="2018-12" db="EMBL/GenBank/DDBJ databases">
        <title>Vibrio sp. isolated from China Sea.</title>
        <authorList>
            <person name="Li Y."/>
        </authorList>
    </citation>
    <scope>NUCLEOTIDE SEQUENCE [LARGE SCALE GENOMIC DNA]</scope>
    <source>
        <strain evidence="1 2">BEI207</strain>
    </source>
</reference>
<dbReference type="RefSeq" id="WP_126575987.1">
    <property type="nucleotide sequence ID" value="NZ_RXZH01000019.1"/>
</dbReference>
<organism evidence="1 2">
    <name type="scientific">Vibrio aquaticus</name>
    <dbReference type="NCBI Taxonomy" id="2496559"/>
    <lineage>
        <taxon>Bacteria</taxon>
        <taxon>Pseudomonadati</taxon>
        <taxon>Pseudomonadota</taxon>
        <taxon>Gammaproteobacteria</taxon>
        <taxon>Vibrionales</taxon>
        <taxon>Vibrionaceae</taxon>
        <taxon>Vibrio</taxon>
    </lineage>
</organism>
<accession>A0A3S0PKY1</accession>
<dbReference type="AlphaFoldDB" id="A0A3S0PKY1"/>